<evidence type="ECO:0000313" key="3">
    <source>
        <dbReference type="Proteomes" id="UP000549971"/>
    </source>
</evidence>
<feature type="compositionally biased region" description="Basic residues" evidence="1">
    <location>
        <begin position="61"/>
        <end position="70"/>
    </location>
</feature>
<sequence length="92" mass="9834">MEIVIQVCDVCEKVGKPVKQYGVSEDDRVAKPVLCADDAAPLERFLPKAPGGKVVAAARPATKRPAKKAAARGGRQSGVMTMEEIEAQKRKS</sequence>
<proteinExistence type="predicted"/>
<keyword evidence="3" id="KW-1185">Reference proteome</keyword>
<dbReference type="EMBL" id="JACHMY010000001">
    <property type="protein sequence ID" value="MBB5833402.1"/>
    <property type="molecule type" value="Genomic_DNA"/>
</dbReference>
<feature type="region of interest" description="Disordered" evidence="1">
    <location>
        <begin position="56"/>
        <end position="92"/>
    </location>
</feature>
<dbReference type="AlphaFoldDB" id="A0A7W9MRR4"/>
<evidence type="ECO:0000256" key="1">
    <source>
        <dbReference type="SAM" id="MobiDB-lite"/>
    </source>
</evidence>
<evidence type="ECO:0000313" key="2">
    <source>
        <dbReference type="EMBL" id="MBB5833402.1"/>
    </source>
</evidence>
<name>A0A7W9MRR4_9ACTN</name>
<protein>
    <submittedName>
        <fullName evidence="2">Uncharacterized protein</fullName>
    </submittedName>
</protein>
<accession>A0A7W9MRR4</accession>
<gene>
    <name evidence="2" type="ORF">HDA39_000136</name>
</gene>
<organism evidence="2 3">
    <name type="scientific">Kribbella italica</name>
    <dbReference type="NCBI Taxonomy" id="1540520"/>
    <lineage>
        <taxon>Bacteria</taxon>
        <taxon>Bacillati</taxon>
        <taxon>Actinomycetota</taxon>
        <taxon>Actinomycetes</taxon>
        <taxon>Propionibacteriales</taxon>
        <taxon>Kribbellaceae</taxon>
        <taxon>Kribbella</taxon>
    </lineage>
</organism>
<reference evidence="2 3" key="1">
    <citation type="submission" date="2020-08" db="EMBL/GenBank/DDBJ databases">
        <title>Sequencing the genomes of 1000 actinobacteria strains.</title>
        <authorList>
            <person name="Klenk H.-P."/>
        </authorList>
    </citation>
    <scope>NUCLEOTIDE SEQUENCE [LARGE SCALE GENOMIC DNA]</scope>
    <source>
        <strain evidence="2 3">DSM 28967</strain>
    </source>
</reference>
<dbReference type="RefSeq" id="WP_184793295.1">
    <property type="nucleotide sequence ID" value="NZ_JACHMY010000001.1"/>
</dbReference>
<comment type="caution">
    <text evidence="2">The sequence shown here is derived from an EMBL/GenBank/DDBJ whole genome shotgun (WGS) entry which is preliminary data.</text>
</comment>
<dbReference type="Proteomes" id="UP000549971">
    <property type="component" value="Unassembled WGS sequence"/>
</dbReference>